<evidence type="ECO:0000313" key="2">
    <source>
        <dbReference type="WBParaSite" id="nRc.2.0.1.t09100-RA"/>
    </source>
</evidence>
<proteinExistence type="predicted"/>
<dbReference type="SUPFAM" id="SSF53098">
    <property type="entry name" value="Ribonuclease H-like"/>
    <property type="match status" value="1"/>
</dbReference>
<sequence>MDLTWAFIQSGPPLFKLSKEPLRKFLMYNLEKTNNSTVMRSIIDACTTLWPGGIHINKLLQVVSDRAGYMVLAMTNLKAMLPNLHQVTCLAHSLHCVCESIRDEYSHANNFIGALWKVLFKAPAPVQLYKETTG</sequence>
<name>A0A915I5H5_ROMCU</name>
<dbReference type="Proteomes" id="UP000887565">
    <property type="component" value="Unplaced"/>
</dbReference>
<protein>
    <submittedName>
        <fullName evidence="2">DUF659 domain-containing protein</fullName>
    </submittedName>
</protein>
<dbReference type="OMA" id="TICKAFD"/>
<dbReference type="WBParaSite" id="nRc.2.0.1.t09100-RA">
    <property type="protein sequence ID" value="nRc.2.0.1.t09100-RA"/>
    <property type="gene ID" value="nRc.2.0.1.g09100"/>
</dbReference>
<organism evidence="1 2">
    <name type="scientific">Romanomermis culicivorax</name>
    <name type="common">Nematode worm</name>
    <dbReference type="NCBI Taxonomy" id="13658"/>
    <lineage>
        <taxon>Eukaryota</taxon>
        <taxon>Metazoa</taxon>
        <taxon>Ecdysozoa</taxon>
        <taxon>Nematoda</taxon>
        <taxon>Enoplea</taxon>
        <taxon>Dorylaimia</taxon>
        <taxon>Mermithida</taxon>
        <taxon>Mermithoidea</taxon>
        <taxon>Mermithidae</taxon>
        <taxon>Romanomermis</taxon>
    </lineage>
</organism>
<dbReference type="InterPro" id="IPR012337">
    <property type="entry name" value="RNaseH-like_sf"/>
</dbReference>
<evidence type="ECO:0000313" key="1">
    <source>
        <dbReference type="Proteomes" id="UP000887565"/>
    </source>
</evidence>
<accession>A0A915I5H5</accession>
<dbReference type="AlphaFoldDB" id="A0A915I5H5"/>
<keyword evidence="1" id="KW-1185">Reference proteome</keyword>
<reference evidence="2" key="1">
    <citation type="submission" date="2022-11" db="UniProtKB">
        <authorList>
            <consortium name="WormBaseParasite"/>
        </authorList>
    </citation>
    <scope>IDENTIFICATION</scope>
</reference>